<dbReference type="EMBL" id="SDMP01000018">
    <property type="protein sequence ID" value="RYQ98142.1"/>
    <property type="molecule type" value="Genomic_DNA"/>
</dbReference>
<name>A0A444Y862_ARAHY</name>
<evidence type="ECO:0000313" key="5">
    <source>
        <dbReference type="Proteomes" id="UP000289738"/>
    </source>
</evidence>
<protein>
    <submittedName>
        <fullName evidence="4">Uncharacterized protein</fullName>
    </submittedName>
</protein>
<keyword evidence="1" id="KW-0649">Protein kinase inhibitor</keyword>
<accession>A0A444Y862</accession>
<dbReference type="GO" id="GO:0032875">
    <property type="term" value="P:regulation of DNA endoreduplication"/>
    <property type="evidence" value="ECO:0007669"/>
    <property type="project" value="InterPro"/>
</dbReference>
<keyword evidence="2" id="KW-0131">Cell cycle</keyword>
<dbReference type="GO" id="GO:0004860">
    <property type="term" value="F:protein kinase inhibitor activity"/>
    <property type="evidence" value="ECO:0007669"/>
    <property type="project" value="UniProtKB-KW"/>
</dbReference>
<evidence type="ECO:0000256" key="2">
    <source>
        <dbReference type="ARBA" id="ARBA00023306"/>
    </source>
</evidence>
<dbReference type="Proteomes" id="UP000289738">
    <property type="component" value="Chromosome B08"/>
</dbReference>
<sequence>MLQSNRSPCLVCMMSSDGVELDGGCSTPKRWECRIPRAIVPPPPPKKKPFSFPGKGKGKRDPPKNGYFQPSDLDLEELFFLVHPTPTTA</sequence>
<gene>
    <name evidence="4" type="ORF">Ahy_B08g094213</name>
</gene>
<dbReference type="AlphaFoldDB" id="A0A444Y862"/>
<dbReference type="GO" id="GO:0005634">
    <property type="term" value="C:nucleus"/>
    <property type="evidence" value="ECO:0007669"/>
    <property type="project" value="TreeGrafter"/>
</dbReference>
<dbReference type="STRING" id="3818.A0A444Y862"/>
<reference evidence="4 5" key="1">
    <citation type="submission" date="2019-01" db="EMBL/GenBank/DDBJ databases">
        <title>Sequencing of cultivated peanut Arachis hypogaea provides insights into genome evolution and oil improvement.</title>
        <authorList>
            <person name="Chen X."/>
        </authorList>
    </citation>
    <scope>NUCLEOTIDE SEQUENCE [LARGE SCALE GENOMIC DNA]</scope>
    <source>
        <strain evidence="5">cv. Fuhuasheng</strain>
        <tissue evidence="4">Leaves</tissue>
    </source>
</reference>
<feature type="region of interest" description="Disordered" evidence="3">
    <location>
        <begin position="36"/>
        <end position="69"/>
    </location>
</feature>
<dbReference type="InterPro" id="IPR040389">
    <property type="entry name" value="SMR"/>
</dbReference>
<comment type="caution">
    <text evidence="4">The sequence shown here is derived from an EMBL/GenBank/DDBJ whole genome shotgun (WGS) entry which is preliminary data.</text>
</comment>
<proteinExistence type="predicted"/>
<evidence type="ECO:0000313" key="4">
    <source>
        <dbReference type="EMBL" id="RYQ98142.1"/>
    </source>
</evidence>
<keyword evidence="5" id="KW-1185">Reference proteome</keyword>
<organism evidence="4 5">
    <name type="scientific">Arachis hypogaea</name>
    <name type="common">Peanut</name>
    <dbReference type="NCBI Taxonomy" id="3818"/>
    <lineage>
        <taxon>Eukaryota</taxon>
        <taxon>Viridiplantae</taxon>
        <taxon>Streptophyta</taxon>
        <taxon>Embryophyta</taxon>
        <taxon>Tracheophyta</taxon>
        <taxon>Spermatophyta</taxon>
        <taxon>Magnoliopsida</taxon>
        <taxon>eudicotyledons</taxon>
        <taxon>Gunneridae</taxon>
        <taxon>Pentapetalae</taxon>
        <taxon>rosids</taxon>
        <taxon>fabids</taxon>
        <taxon>Fabales</taxon>
        <taxon>Fabaceae</taxon>
        <taxon>Papilionoideae</taxon>
        <taxon>50 kb inversion clade</taxon>
        <taxon>dalbergioids sensu lato</taxon>
        <taxon>Dalbergieae</taxon>
        <taxon>Pterocarpus clade</taxon>
        <taxon>Arachis</taxon>
    </lineage>
</organism>
<dbReference type="PANTHER" id="PTHR33142">
    <property type="entry name" value="CYCLIN-DEPENDENT PROTEIN KINASE INHIBITOR SMR13"/>
    <property type="match status" value="1"/>
</dbReference>
<evidence type="ECO:0000256" key="1">
    <source>
        <dbReference type="ARBA" id="ARBA00023013"/>
    </source>
</evidence>
<evidence type="ECO:0000256" key="3">
    <source>
        <dbReference type="SAM" id="MobiDB-lite"/>
    </source>
</evidence>
<dbReference type="PANTHER" id="PTHR33142:SF15">
    <property type="entry name" value="CYCLIN-DEPENDENT PROTEIN KINASE INHIBITOR SMR4"/>
    <property type="match status" value="1"/>
</dbReference>